<feature type="region of interest" description="Disordered" evidence="2">
    <location>
        <begin position="156"/>
        <end position="179"/>
    </location>
</feature>
<dbReference type="InterPro" id="IPR028994">
    <property type="entry name" value="Integrin_alpha_N"/>
</dbReference>
<dbReference type="Proteomes" id="UP000324611">
    <property type="component" value="Unassembled WGS sequence"/>
</dbReference>
<gene>
    <name evidence="5" type="ORF">F0L74_22215</name>
</gene>
<dbReference type="Pfam" id="PF06439">
    <property type="entry name" value="3keto-disac_hyd"/>
    <property type="match status" value="1"/>
</dbReference>
<dbReference type="SUPFAM" id="SSF69318">
    <property type="entry name" value="Integrin alpha N-terminal domain"/>
    <property type="match status" value="1"/>
</dbReference>
<name>A0A5B2VKW2_9BACT</name>
<dbReference type="Gene3D" id="2.130.10.130">
    <property type="entry name" value="Integrin alpha, N-terminal"/>
    <property type="match status" value="2"/>
</dbReference>
<feature type="domain" description="3-keto-alpha-glucoside-1,2-lyase/3-keto-2-hydroxy-glucal hydratase" evidence="4">
    <location>
        <begin position="43"/>
        <end position="245"/>
    </location>
</feature>
<reference evidence="5 6" key="2">
    <citation type="submission" date="2019-09" db="EMBL/GenBank/DDBJ databases">
        <authorList>
            <person name="Jin C."/>
        </authorList>
    </citation>
    <scope>NUCLEOTIDE SEQUENCE [LARGE SCALE GENOMIC DNA]</scope>
    <source>
        <strain evidence="5 6">BN140078</strain>
    </source>
</reference>
<evidence type="ECO:0000256" key="1">
    <source>
        <dbReference type="ARBA" id="ARBA00022729"/>
    </source>
</evidence>
<dbReference type="EMBL" id="VUOC01000004">
    <property type="protein sequence ID" value="KAA2238932.1"/>
    <property type="molecule type" value="Genomic_DNA"/>
</dbReference>
<evidence type="ECO:0000256" key="2">
    <source>
        <dbReference type="SAM" id="MobiDB-lite"/>
    </source>
</evidence>
<dbReference type="Pfam" id="PF13517">
    <property type="entry name" value="FG-GAP_3"/>
    <property type="match status" value="2"/>
</dbReference>
<protein>
    <submittedName>
        <fullName evidence="5">DUF1080 domain-containing protein</fullName>
    </submittedName>
</protein>
<evidence type="ECO:0000256" key="3">
    <source>
        <dbReference type="SAM" id="SignalP"/>
    </source>
</evidence>
<organism evidence="5 6">
    <name type="scientific">Chitinophaga agrisoli</name>
    <dbReference type="NCBI Taxonomy" id="2607653"/>
    <lineage>
        <taxon>Bacteria</taxon>
        <taxon>Pseudomonadati</taxon>
        <taxon>Bacteroidota</taxon>
        <taxon>Chitinophagia</taxon>
        <taxon>Chitinophagales</taxon>
        <taxon>Chitinophagaceae</taxon>
        <taxon>Chitinophaga</taxon>
    </lineage>
</organism>
<dbReference type="PANTHER" id="PTHR44103">
    <property type="entry name" value="PROPROTEIN CONVERTASE P"/>
    <property type="match status" value="1"/>
</dbReference>
<dbReference type="Gene3D" id="2.60.120.560">
    <property type="entry name" value="Exo-inulinase, domain 1"/>
    <property type="match status" value="1"/>
</dbReference>
<proteinExistence type="predicted"/>
<keyword evidence="1 3" id="KW-0732">Signal</keyword>
<feature type="compositionally biased region" description="Low complexity" evidence="2">
    <location>
        <begin position="156"/>
        <end position="167"/>
    </location>
</feature>
<dbReference type="InterPro" id="IPR013517">
    <property type="entry name" value="FG-GAP"/>
</dbReference>
<evidence type="ECO:0000313" key="5">
    <source>
        <dbReference type="EMBL" id="KAA2238932.1"/>
    </source>
</evidence>
<comment type="caution">
    <text evidence="5">The sequence shown here is derived from an EMBL/GenBank/DDBJ whole genome shotgun (WGS) entry which is preliminary data.</text>
</comment>
<feature type="signal peptide" evidence="3">
    <location>
        <begin position="1"/>
        <end position="19"/>
    </location>
</feature>
<dbReference type="RefSeq" id="WP_149840111.1">
    <property type="nucleotide sequence ID" value="NZ_VUOC01000004.1"/>
</dbReference>
<dbReference type="InterPro" id="IPR010496">
    <property type="entry name" value="AL/BT2_dom"/>
</dbReference>
<evidence type="ECO:0000313" key="6">
    <source>
        <dbReference type="Proteomes" id="UP000324611"/>
    </source>
</evidence>
<dbReference type="GO" id="GO:0016787">
    <property type="term" value="F:hydrolase activity"/>
    <property type="evidence" value="ECO:0007669"/>
    <property type="project" value="InterPro"/>
</dbReference>
<dbReference type="AlphaFoldDB" id="A0A5B2VKW2"/>
<sequence>MKGFALLLLYAGWVMAAQAQSSISSNVPPPPNAGWSFIPDYTFTGSQLKDWQALGSAQWRAQDGEITAATNTSAGFLLLNRSYQDAGFHAWFTCPPGTEAGFLFRLETRNDTTNGVLVSIKDNEAATYRIALDKQGHELLREKLRPAGSIVRLAPPATTQTANNNRPNRPRPAGPELPLQRPETAIRNNAWNQAEIFIDASIIRSFLNDGREMGAAAEDHAGGYGPVALYAAGTGTVHFKEIGVKDIAQKILPAETTGPRFKVQRINDMYYSWGAAAADFDQDGNTDIVAGPYIYFGPDYTRMREIFPAAAYNPSKEFTEINCQYTFDFNGDGWPDIFTGPPRATVYLNPRGASRRWDKFEVIPSVQTEITVFRDIDGDGRPELVYGADGTLRYAKPDPADPAKPWIVHNISGNGYMMGHGIGVGDVNGDGRTDVVNPNGWWEQPTADNGQPWQYHPAAFARYGHRSTGAGGAVMAVYDVNGDGRNDVVSSLNAHGFGLAWFEQQQNGSFTQHMVMDDLTGAKPGDISFSQLHGTAFADVDGDGVMDFVAGKRYWSHLDNYFDPDPYGAPVLYWFRTVRDAKAPGGARLVPELIHNRSGAGSDVLATDLDKDGKVDLVTSTDRGTFIFWNKGTNKPAQ</sequence>
<accession>A0A5B2VKW2</accession>
<reference evidence="5 6" key="1">
    <citation type="submission" date="2019-09" db="EMBL/GenBank/DDBJ databases">
        <title>Chitinophaga ginsengihumi sp. nov., isolated from soil of ginseng rhizosphere.</title>
        <authorList>
            <person name="Lee J."/>
        </authorList>
    </citation>
    <scope>NUCLEOTIDE SEQUENCE [LARGE SCALE GENOMIC DNA]</scope>
    <source>
        <strain evidence="5 6">BN140078</strain>
    </source>
</reference>
<keyword evidence="6" id="KW-1185">Reference proteome</keyword>
<feature type="chain" id="PRO_5023081587" evidence="3">
    <location>
        <begin position="20"/>
        <end position="638"/>
    </location>
</feature>
<dbReference type="PANTHER" id="PTHR44103:SF1">
    <property type="entry name" value="PROPROTEIN CONVERTASE P"/>
    <property type="match status" value="1"/>
</dbReference>
<evidence type="ECO:0000259" key="4">
    <source>
        <dbReference type="Pfam" id="PF06439"/>
    </source>
</evidence>